<proteinExistence type="predicted"/>
<feature type="compositionally biased region" description="Polar residues" evidence="1">
    <location>
        <begin position="343"/>
        <end position="355"/>
    </location>
</feature>
<accession>A0AA88GTS6</accession>
<evidence type="ECO:0000256" key="1">
    <source>
        <dbReference type="SAM" id="MobiDB-lite"/>
    </source>
</evidence>
<dbReference type="EMBL" id="PYSW02000018">
    <property type="protein sequence ID" value="KAG2385656.1"/>
    <property type="molecule type" value="Genomic_DNA"/>
</dbReference>
<evidence type="ECO:0000313" key="4">
    <source>
        <dbReference type="Proteomes" id="UP000816034"/>
    </source>
</evidence>
<dbReference type="Gene3D" id="2.30.29.30">
    <property type="entry name" value="Pleckstrin-homology domain (PH domain)/Phosphotyrosine-binding domain (PTB)"/>
    <property type="match status" value="1"/>
</dbReference>
<evidence type="ECO:0000313" key="3">
    <source>
        <dbReference type="EMBL" id="KAG2385656.1"/>
    </source>
</evidence>
<dbReference type="AlphaFoldDB" id="A0AA88GTS6"/>
<comment type="caution">
    <text evidence="3">The sequence shown here is derived from an EMBL/GenBank/DDBJ whole genome shotgun (WGS) entry which is preliminary data.</text>
</comment>
<feature type="compositionally biased region" description="Low complexity" evidence="1">
    <location>
        <begin position="407"/>
        <end position="416"/>
    </location>
</feature>
<feature type="region of interest" description="Disordered" evidence="1">
    <location>
        <begin position="407"/>
        <end position="437"/>
    </location>
</feature>
<feature type="compositionally biased region" description="Low complexity" evidence="1">
    <location>
        <begin position="428"/>
        <end position="437"/>
    </location>
</feature>
<feature type="region of interest" description="Disordered" evidence="1">
    <location>
        <begin position="1"/>
        <end position="48"/>
    </location>
</feature>
<keyword evidence="4" id="KW-1185">Reference proteome</keyword>
<dbReference type="Pfam" id="PF00169">
    <property type="entry name" value="PH"/>
    <property type="match status" value="1"/>
</dbReference>
<reference evidence="3 4" key="1">
    <citation type="journal article" date="2018" name="BMC Genomics">
        <title>The genome of Naegleria lovaniensis, the basis for a comparative approach to unravel pathogenicity factors of the human pathogenic amoeba N. fowleri.</title>
        <authorList>
            <person name="Liechti N."/>
            <person name="Schurch N."/>
            <person name="Bruggmann R."/>
            <person name="Wittwer M."/>
        </authorList>
    </citation>
    <scope>NUCLEOTIDE SEQUENCE [LARGE SCALE GENOMIC DNA]</scope>
    <source>
        <strain evidence="3 4">ATCC 30569</strain>
    </source>
</reference>
<dbReference type="SMART" id="SM00233">
    <property type="entry name" value="PH"/>
    <property type="match status" value="1"/>
</dbReference>
<dbReference type="InterPro" id="IPR011993">
    <property type="entry name" value="PH-like_dom_sf"/>
</dbReference>
<protein>
    <recommendedName>
        <fullName evidence="2">PH domain-containing protein</fullName>
    </recommendedName>
</protein>
<organism evidence="3 4">
    <name type="scientific">Naegleria lovaniensis</name>
    <name type="common">Amoeba</name>
    <dbReference type="NCBI Taxonomy" id="51637"/>
    <lineage>
        <taxon>Eukaryota</taxon>
        <taxon>Discoba</taxon>
        <taxon>Heterolobosea</taxon>
        <taxon>Tetramitia</taxon>
        <taxon>Eutetramitia</taxon>
        <taxon>Vahlkampfiidae</taxon>
        <taxon>Naegleria</taxon>
    </lineage>
</organism>
<feature type="compositionally biased region" description="Low complexity" evidence="1">
    <location>
        <begin position="129"/>
        <end position="142"/>
    </location>
</feature>
<feature type="compositionally biased region" description="Polar residues" evidence="1">
    <location>
        <begin position="365"/>
        <end position="380"/>
    </location>
</feature>
<dbReference type="GeneID" id="68095926"/>
<dbReference type="Proteomes" id="UP000816034">
    <property type="component" value="Unassembled WGS sequence"/>
</dbReference>
<dbReference type="PANTHER" id="PTHR14336">
    <property type="entry name" value="TANDEM PH DOMAIN CONTAINING PROTEIN"/>
    <property type="match status" value="1"/>
</dbReference>
<dbReference type="RefSeq" id="XP_044549649.1">
    <property type="nucleotide sequence ID" value="XM_044693003.1"/>
</dbReference>
<dbReference type="PROSITE" id="PS50003">
    <property type="entry name" value="PH_DOMAIN"/>
    <property type="match status" value="1"/>
</dbReference>
<feature type="compositionally biased region" description="Polar residues" evidence="1">
    <location>
        <begin position="119"/>
        <end position="128"/>
    </location>
</feature>
<feature type="domain" description="PH" evidence="2">
    <location>
        <begin position="998"/>
        <end position="1104"/>
    </location>
</feature>
<gene>
    <name evidence="3" type="ORF">C9374_003471</name>
</gene>
<dbReference type="PANTHER" id="PTHR14336:SF8">
    <property type="entry name" value="PROTEIN OPY1"/>
    <property type="match status" value="1"/>
</dbReference>
<dbReference type="SUPFAM" id="SSF50729">
    <property type="entry name" value="PH domain-like"/>
    <property type="match status" value="1"/>
</dbReference>
<feature type="region of interest" description="Disordered" evidence="1">
    <location>
        <begin position="83"/>
        <end position="142"/>
    </location>
</feature>
<evidence type="ECO:0000259" key="2">
    <source>
        <dbReference type="PROSITE" id="PS50003"/>
    </source>
</evidence>
<dbReference type="InterPro" id="IPR001849">
    <property type="entry name" value="PH_domain"/>
</dbReference>
<feature type="region of interest" description="Disordered" evidence="1">
    <location>
        <begin position="318"/>
        <end position="380"/>
    </location>
</feature>
<name>A0AA88GTS6_NAELO</name>
<dbReference type="InterPro" id="IPR051707">
    <property type="entry name" value="PI-Interact_SigTrans_Reg"/>
</dbReference>
<sequence length="1127" mass="126444">MSSASSLSSSTTISSTPSPRSATPSSSSSSSSSNSSSMNSSLSSPSTTTNISTLLLDFKLRLENIDEPPTFIECDGSTTMDHHLEQQQQHSNNSSSNTSSSNSSNNNKQHSKFNSSSSLHTNNLKINENNLSSNPRHSLLSSSLRSSTSANMNAKSGFTDAVFSLINYSSPFMGIDNQKRGIYAQEILDQINELNQQQQQPEVTPILSASLLSFNSSMTMGTTMNTSTSNSETPLKALVFGYATLMVCSSKTLSSQAGHVIHLLNKAEYKLRNAITCCELSREYSLDLMLKSDLHLLLARVLYELSFPRLDELERESSQLSSNISNSGGSSGNSSGVGINNSPVGQQHSQNSASISPPIKITDSPVVNGNNMSPSEPLSAPNLTIGTGYSLGSLDNVMAVSLDSPVRASFSSKSSPSPSPRGMTSPTSSSQKAAQQAQQQIENMFQDICLHMDSAIKLFEKSTQKPKKKTPVDEKDIEPIVVDISQESKRAYMYMYFGDVLTQWSVRRKQRWAALCSQAQEKYNTCIKICIEKILSTIDKDKDDVCCINSKFVRCDEDGRNGSFINYVYCPLHHQCLYKYAVLLLYWVRRKREHSTIYAGENTSSSDTTLSNFDYESTVTAVNSVGTMSLNYSDFQKLESRLNAEQNKAIPRHAQSILQNTVASESEKLCKGCVSLWESVCNVEMRKSEIFCVEHNVNPHLFFRLSNSIYEYALLLIPSASILACNDYLSMYDNIDGEPMRNCSRSEILTSGLSWHDLLFKHRMLDDKKELLRENNRKILSDQTSKTVVLDENNKDDLRLRYSLIYSDKMGDINIRTILTRESLMEKAIEAIDKACSIMVRPNTDMVMFQSQLYFEMGALKTTNITSSSESHIVNTLKTHEKKKQQKSEAESLNESMQAENRARLLKEVDDLFTSSIVALNKVLEAKPFHMVAMAILGEVYFFWARAKFGKESDKHIQNAIEIWSRLLTYSQYTGQYNLSLDHISKMISFALEIRKGIIICDGMALKQGKLRKSWTERYFLLTIEHFGYYEIKSSKSLKKKKMKNTVPTDEIECAKQNLDEKYTSNKDYPFCLEVICKKRVFYICYSSQEELDRWDAAFEYVILMNQIMKPSTTSTLTLTSTKSNSK</sequence>
<feature type="compositionally biased region" description="Low complexity" evidence="1">
    <location>
        <begin position="86"/>
        <end position="118"/>
    </location>
</feature>
<feature type="compositionally biased region" description="Low complexity" evidence="1">
    <location>
        <begin position="318"/>
        <end position="342"/>
    </location>
</feature>